<evidence type="ECO:0000313" key="3">
    <source>
        <dbReference type="Proteomes" id="UP000000305"/>
    </source>
</evidence>
<keyword evidence="3" id="KW-1185">Reference proteome</keyword>
<reference evidence="2 3" key="1">
    <citation type="journal article" date="2011" name="Science">
        <title>The ecoresponsive genome of Daphnia pulex.</title>
        <authorList>
            <person name="Colbourne J.K."/>
            <person name="Pfrender M.E."/>
            <person name="Gilbert D."/>
            <person name="Thomas W.K."/>
            <person name="Tucker A."/>
            <person name="Oakley T.H."/>
            <person name="Tokishita S."/>
            <person name="Aerts A."/>
            <person name="Arnold G.J."/>
            <person name="Basu M.K."/>
            <person name="Bauer D.J."/>
            <person name="Caceres C.E."/>
            <person name="Carmel L."/>
            <person name="Casola C."/>
            <person name="Choi J.H."/>
            <person name="Detter J.C."/>
            <person name="Dong Q."/>
            <person name="Dusheyko S."/>
            <person name="Eads B.D."/>
            <person name="Frohlich T."/>
            <person name="Geiler-Samerotte K.A."/>
            <person name="Gerlach D."/>
            <person name="Hatcher P."/>
            <person name="Jogdeo S."/>
            <person name="Krijgsveld J."/>
            <person name="Kriventseva E.V."/>
            <person name="Kultz D."/>
            <person name="Laforsch C."/>
            <person name="Lindquist E."/>
            <person name="Lopez J."/>
            <person name="Manak J.R."/>
            <person name="Muller J."/>
            <person name="Pangilinan J."/>
            <person name="Patwardhan R.P."/>
            <person name="Pitluck S."/>
            <person name="Pritham E.J."/>
            <person name="Rechtsteiner A."/>
            <person name="Rho M."/>
            <person name="Rogozin I.B."/>
            <person name="Sakarya O."/>
            <person name="Salamov A."/>
            <person name="Schaack S."/>
            <person name="Shapiro H."/>
            <person name="Shiga Y."/>
            <person name="Skalitzky C."/>
            <person name="Smith Z."/>
            <person name="Souvorov A."/>
            <person name="Sung W."/>
            <person name="Tang Z."/>
            <person name="Tsuchiya D."/>
            <person name="Tu H."/>
            <person name="Vos H."/>
            <person name="Wang M."/>
            <person name="Wolf Y.I."/>
            <person name="Yamagata H."/>
            <person name="Yamada T."/>
            <person name="Ye Y."/>
            <person name="Shaw J.R."/>
            <person name="Andrews J."/>
            <person name="Crease T.J."/>
            <person name="Tang H."/>
            <person name="Lucas S.M."/>
            <person name="Robertson H.M."/>
            <person name="Bork P."/>
            <person name="Koonin E.V."/>
            <person name="Zdobnov E.M."/>
            <person name="Grigoriev I.V."/>
            <person name="Lynch M."/>
            <person name="Boore J.L."/>
        </authorList>
    </citation>
    <scope>NUCLEOTIDE SEQUENCE [LARGE SCALE GENOMIC DNA]</scope>
</reference>
<evidence type="ECO:0000256" key="1">
    <source>
        <dbReference type="SAM" id="MobiDB-lite"/>
    </source>
</evidence>
<dbReference type="Proteomes" id="UP000000305">
    <property type="component" value="Unassembled WGS sequence"/>
</dbReference>
<name>E9HBZ7_DAPPU</name>
<dbReference type="OrthoDB" id="124582at2759"/>
<sequence length="635" mass="72171">MTEGKPPKIMIFGLDHNYDPDCHSFSTLLDQDRQMALLLGSIPFVHVHLARLTRKVTGLLCSSLEKFECDDDVMECDPISSKTLISSATGLKEMRVTHSASHWIGVDNCAAQFHNLDIDTQAQFVKPLFENNRKPDEVEIHNQDSKDAIISHYFYQSALILWPKNGSFYMDIHHRPDYLLDQMERGVLPNPLAIVRAMISQSNCTELIIYRLLNICPSLGAKTEALQLLKLMADKSIGVPSEDAAVLISEIECNLIGWPDCEDAINKLLTCKPYQQLCHFATLAKQLFFRNCISGFLSVANQTWNFLMEQFRTTGNFNNHNALISCIQMSVCIEEQSKLVNPSKSEQFLSCFVKLPLIEQCHIIIDLKDIYHKNATGQHFYLSLCRFVAVTFNTSSCKKSNITDCVVDLLRCFLVLDRHPVNIADIFIENVCRPNSCENNHLLEKLVASLHNLNLNTRMTNQLLDSRIAELSLLRKPEFTWSMKDVRFPDADKYPQIVEFLESAKKGATFKLDSIGSIQQAKDFIVYYFGVMEECVERGYSAMAEPLKKGKTISCVIVKTRHLHMALVQQFEAKMEELKRLERLRAFYETSHPSYVESELGGSTSQPQSLGASYGKTKAANPLRIKFKTPKKKKK</sequence>
<dbReference type="InParanoid" id="E9HBZ7"/>
<dbReference type="HOGENOM" id="CLU_431010_0_0_1"/>
<protein>
    <submittedName>
        <fullName evidence="2">Uncharacterized protein</fullName>
    </submittedName>
</protein>
<evidence type="ECO:0000313" key="2">
    <source>
        <dbReference type="EMBL" id="EFX70677.1"/>
    </source>
</evidence>
<dbReference type="EMBL" id="GL732618">
    <property type="protein sequence ID" value="EFX70677.1"/>
    <property type="molecule type" value="Genomic_DNA"/>
</dbReference>
<dbReference type="KEGG" id="dpx:DAPPUDRAFT_256739"/>
<feature type="compositionally biased region" description="Polar residues" evidence="1">
    <location>
        <begin position="601"/>
        <end position="611"/>
    </location>
</feature>
<feature type="region of interest" description="Disordered" evidence="1">
    <location>
        <begin position="596"/>
        <end position="619"/>
    </location>
</feature>
<dbReference type="AlphaFoldDB" id="E9HBZ7"/>
<dbReference type="PhylomeDB" id="E9HBZ7"/>
<accession>E9HBZ7</accession>
<proteinExistence type="predicted"/>
<organism evidence="2 3">
    <name type="scientific">Daphnia pulex</name>
    <name type="common">Water flea</name>
    <dbReference type="NCBI Taxonomy" id="6669"/>
    <lineage>
        <taxon>Eukaryota</taxon>
        <taxon>Metazoa</taxon>
        <taxon>Ecdysozoa</taxon>
        <taxon>Arthropoda</taxon>
        <taxon>Crustacea</taxon>
        <taxon>Branchiopoda</taxon>
        <taxon>Diplostraca</taxon>
        <taxon>Cladocera</taxon>
        <taxon>Anomopoda</taxon>
        <taxon>Daphniidae</taxon>
        <taxon>Daphnia</taxon>
    </lineage>
</organism>
<gene>
    <name evidence="2" type="ORF">DAPPUDRAFT_256739</name>
</gene>